<keyword evidence="3" id="KW-1185">Reference proteome</keyword>
<dbReference type="EMBL" id="BMGB01000001">
    <property type="protein sequence ID" value="GGA91803.1"/>
    <property type="molecule type" value="Genomic_DNA"/>
</dbReference>
<evidence type="ECO:0000259" key="1">
    <source>
        <dbReference type="PROSITE" id="PS51186"/>
    </source>
</evidence>
<dbReference type="RefSeq" id="WP_188508953.1">
    <property type="nucleotide sequence ID" value="NZ_BMGB01000001.1"/>
</dbReference>
<dbReference type="Proteomes" id="UP000606922">
    <property type="component" value="Unassembled WGS sequence"/>
</dbReference>
<dbReference type="CDD" id="cd04301">
    <property type="entry name" value="NAT_SF"/>
    <property type="match status" value="1"/>
</dbReference>
<dbReference type="InterPro" id="IPR016181">
    <property type="entry name" value="Acyl_CoA_acyltransferase"/>
</dbReference>
<dbReference type="AlphaFoldDB" id="A0A916SDS9"/>
<feature type="domain" description="N-acetyltransferase" evidence="1">
    <location>
        <begin position="5"/>
        <end position="144"/>
    </location>
</feature>
<sequence>MAAAVSFRQSGDADAAWIADLRAEVMRPDLERLDIFDPLWVRERFLRGFVPHNTRLIVVDGEAVGSVAVRSEPGEHWIEHFYIATAHQGRGIGGGVLRRVLGERADSRPFRLNVLRGSAARTLYERHGFRFEHADEIDVFMVAP</sequence>
<name>A0A916SDS9_9MICO</name>
<dbReference type="Pfam" id="PF13508">
    <property type="entry name" value="Acetyltransf_7"/>
    <property type="match status" value="1"/>
</dbReference>
<dbReference type="SUPFAM" id="SSF55729">
    <property type="entry name" value="Acyl-CoA N-acyltransferases (Nat)"/>
    <property type="match status" value="1"/>
</dbReference>
<evidence type="ECO:0000313" key="3">
    <source>
        <dbReference type="Proteomes" id="UP000606922"/>
    </source>
</evidence>
<evidence type="ECO:0000313" key="2">
    <source>
        <dbReference type="EMBL" id="GGA91803.1"/>
    </source>
</evidence>
<reference evidence="2" key="1">
    <citation type="journal article" date="2014" name="Int. J. Syst. Evol. Microbiol.">
        <title>Complete genome sequence of Corynebacterium casei LMG S-19264T (=DSM 44701T), isolated from a smear-ripened cheese.</title>
        <authorList>
            <consortium name="US DOE Joint Genome Institute (JGI-PGF)"/>
            <person name="Walter F."/>
            <person name="Albersmeier A."/>
            <person name="Kalinowski J."/>
            <person name="Ruckert C."/>
        </authorList>
    </citation>
    <scope>NUCLEOTIDE SEQUENCE</scope>
    <source>
        <strain evidence="2">CGMCC 1.12813</strain>
    </source>
</reference>
<reference evidence="2" key="2">
    <citation type="submission" date="2020-09" db="EMBL/GenBank/DDBJ databases">
        <authorList>
            <person name="Sun Q."/>
            <person name="Zhou Y."/>
        </authorList>
    </citation>
    <scope>NUCLEOTIDE SEQUENCE</scope>
    <source>
        <strain evidence="2">CGMCC 1.12813</strain>
    </source>
</reference>
<dbReference type="PROSITE" id="PS51186">
    <property type="entry name" value="GNAT"/>
    <property type="match status" value="1"/>
</dbReference>
<dbReference type="InterPro" id="IPR000182">
    <property type="entry name" value="GNAT_dom"/>
</dbReference>
<protein>
    <submittedName>
        <fullName evidence="2">N-acetyltransferase</fullName>
    </submittedName>
</protein>
<dbReference type="GO" id="GO:0016747">
    <property type="term" value="F:acyltransferase activity, transferring groups other than amino-acyl groups"/>
    <property type="evidence" value="ECO:0007669"/>
    <property type="project" value="InterPro"/>
</dbReference>
<accession>A0A916SDS9</accession>
<gene>
    <name evidence="2" type="ORF">GCM10010979_03110</name>
</gene>
<comment type="caution">
    <text evidence="2">The sequence shown here is derived from an EMBL/GenBank/DDBJ whole genome shotgun (WGS) entry which is preliminary data.</text>
</comment>
<dbReference type="Gene3D" id="3.40.630.30">
    <property type="match status" value="1"/>
</dbReference>
<organism evidence="2 3">
    <name type="scientific">Conyzicola nivalis</name>
    <dbReference type="NCBI Taxonomy" id="1477021"/>
    <lineage>
        <taxon>Bacteria</taxon>
        <taxon>Bacillati</taxon>
        <taxon>Actinomycetota</taxon>
        <taxon>Actinomycetes</taxon>
        <taxon>Micrococcales</taxon>
        <taxon>Microbacteriaceae</taxon>
        <taxon>Conyzicola</taxon>
    </lineage>
</organism>
<proteinExistence type="predicted"/>